<evidence type="ECO:0000313" key="3">
    <source>
        <dbReference type="Proteomes" id="UP000070501"/>
    </source>
</evidence>
<evidence type="ECO:0000313" key="2">
    <source>
        <dbReference type="EMBL" id="KXJ86419.1"/>
    </source>
</evidence>
<proteinExistence type="predicted"/>
<dbReference type="EMBL" id="KQ964268">
    <property type="protein sequence ID" value="KXJ86419.1"/>
    <property type="molecule type" value="Genomic_DNA"/>
</dbReference>
<dbReference type="InParanoid" id="A0A136IP20"/>
<keyword evidence="3" id="KW-1185">Reference proteome</keyword>
<keyword evidence="1" id="KW-1133">Transmembrane helix</keyword>
<accession>A0A136IP20</accession>
<dbReference type="InterPro" id="IPR053008">
    <property type="entry name" value="Phomopsin_biosynth_assoc"/>
</dbReference>
<gene>
    <name evidence="2" type="ORF">Micbo1qcDRAFT_168462</name>
</gene>
<dbReference type="PANTHER" id="PTHR35896">
    <property type="entry name" value="IG-LIKE DOMAIN-CONTAINING PROTEIN"/>
    <property type="match status" value="1"/>
</dbReference>
<sequence length="223" mass="25796">MEKRSQVSFDSDIDAESSTTLLGEQVITRSPRRSRPAAIALKLFLGLGALACFSSLMYTAITVRKISMAAEVDYGDCGSNESVEEARAKGCVFDPMGWVWVRPECYDAEMVTDFLNRTEFTWHTEPKLTPESKVPMEVIFRGDHPKLFTQKKYHYVHCTYMWKKMHKAILEHRPIDSYLTEWHHTNHCEKVLLSDFLHEDVQCTADMVCPTWVRATWTACKRY</sequence>
<dbReference type="OrthoDB" id="3501153at2759"/>
<dbReference type="STRING" id="196109.A0A136IP20"/>
<dbReference type="Proteomes" id="UP000070501">
    <property type="component" value="Unassembled WGS sequence"/>
</dbReference>
<protein>
    <submittedName>
        <fullName evidence="2">Uncharacterized protein</fullName>
    </submittedName>
</protein>
<name>A0A136IP20_9PEZI</name>
<organism evidence="2 3">
    <name type="scientific">Microdochium bolleyi</name>
    <dbReference type="NCBI Taxonomy" id="196109"/>
    <lineage>
        <taxon>Eukaryota</taxon>
        <taxon>Fungi</taxon>
        <taxon>Dikarya</taxon>
        <taxon>Ascomycota</taxon>
        <taxon>Pezizomycotina</taxon>
        <taxon>Sordariomycetes</taxon>
        <taxon>Xylariomycetidae</taxon>
        <taxon>Xylariales</taxon>
        <taxon>Microdochiaceae</taxon>
        <taxon>Microdochium</taxon>
    </lineage>
</organism>
<evidence type="ECO:0000256" key="1">
    <source>
        <dbReference type="SAM" id="Phobius"/>
    </source>
</evidence>
<dbReference type="PANTHER" id="PTHR35896:SF3">
    <property type="entry name" value="MAJOR FACILITATOR SUPERFAMILY TRANSPORTER"/>
    <property type="match status" value="1"/>
</dbReference>
<dbReference type="AlphaFoldDB" id="A0A136IP20"/>
<reference evidence="3" key="1">
    <citation type="submission" date="2016-02" db="EMBL/GenBank/DDBJ databases">
        <title>Draft genome sequence of Microdochium bolleyi, a fungal endophyte of beachgrass.</title>
        <authorList>
            <consortium name="DOE Joint Genome Institute"/>
            <person name="David A.S."/>
            <person name="May G."/>
            <person name="Haridas S."/>
            <person name="Lim J."/>
            <person name="Wang M."/>
            <person name="Labutti K."/>
            <person name="Lipzen A."/>
            <person name="Barry K."/>
            <person name="Grigoriev I.V."/>
        </authorList>
    </citation>
    <scope>NUCLEOTIDE SEQUENCE [LARGE SCALE GENOMIC DNA]</scope>
    <source>
        <strain evidence="3">J235TASD1</strain>
    </source>
</reference>
<feature type="transmembrane region" description="Helical" evidence="1">
    <location>
        <begin position="39"/>
        <end position="61"/>
    </location>
</feature>
<keyword evidence="1" id="KW-0472">Membrane</keyword>
<keyword evidence="1" id="KW-0812">Transmembrane</keyword>